<comment type="subcellular location">
    <subcellularLocation>
        <location evidence="8">Cytoplasm</location>
    </subcellularLocation>
</comment>
<keyword evidence="6 8" id="KW-0067">ATP-binding</keyword>
<evidence type="ECO:0000313" key="9">
    <source>
        <dbReference type="EMBL" id="PWK09673.1"/>
    </source>
</evidence>
<keyword evidence="7 8" id="KW-0315">Glutamine amidotransferase</keyword>
<reference evidence="9 10" key="1">
    <citation type="submission" date="2018-05" db="EMBL/GenBank/DDBJ databases">
        <title>Genomic Encyclopedia of Type Strains, Phase IV (KMG-IV): sequencing the most valuable type-strain genomes for metagenomic binning, comparative biology and taxonomic classification.</title>
        <authorList>
            <person name="Goeker M."/>
        </authorList>
    </citation>
    <scope>NUCLEOTIDE SEQUENCE [LARGE SCALE GENOMIC DNA]</scope>
    <source>
        <strain evidence="9 10">DSM 18773</strain>
    </source>
</reference>
<comment type="catalytic activity">
    <reaction evidence="8">
        <text>N(2)-formyl-N(1)-(5-phospho-beta-D-ribosyl)glycinamide + L-glutamine + ATP + H2O = 2-formamido-N(1)-(5-O-phospho-beta-D-ribosyl)acetamidine + L-glutamate + ADP + phosphate + H(+)</text>
        <dbReference type="Rhea" id="RHEA:17129"/>
        <dbReference type="ChEBI" id="CHEBI:15377"/>
        <dbReference type="ChEBI" id="CHEBI:15378"/>
        <dbReference type="ChEBI" id="CHEBI:29985"/>
        <dbReference type="ChEBI" id="CHEBI:30616"/>
        <dbReference type="ChEBI" id="CHEBI:43474"/>
        <dbReference type="ChEBI" id="CHEBI:58359"/>
        <dbReference type="ChEBI" id="CHEBI:147286"/>
        <dbReference type="ChEBI" id="CHEBI:147287"/>
        <dbReference type="ChEBI" id="CHEBI:456216"/>
        <dbReference type="EC" id="6.3.5.3"/>
    </reaction>
</comment>
<evidence type="ECO:0000256" key="5">
    <source>
        <dbReference type="ARBA" id="ARBA00022801"/>
    </source>
</evidence>
<dbReference type="HAMAP" id="MF_00421">
    <property type="entry name" value="PurQ"/>
    <property type="match status" value="1"/>
</dbReference>
<keyword evidence="5 8" id="KW-0378">Hydrolase</keyword>
<dbReference type="RefSeq" id="WP_109690176.1">
    <property type="nucleotide sequence ID" value="NZ_QGGL01000013.1"/>
</dbReference>
<keyword evidence="3 8" id="KW-0547">Nucleotide-binding</keyword>
<evidence type="ECO:0000256" key="6">
    <source>
        <dbReference type="ARBA" id="ARBA00022840"/>
    </source>
</evidence>
<dbReference type="Gene3D" id="3.40.50.880">
    <property type="match status" value="1"/>
</dbReference>
<dbReference type="InterPro" id="IPR010075">
    <property type="entry name" value="PRibForGlyAmidine_synth_PurQ"/>
</dbReference>
<evidence type="ECO:0000256" key="4">
    <source>
        <dbReference type="ARBA" id="ARBA00022755"/>
    </source>
</evidence>
<dbReference type="Pfam" id="PF13507">
    <property type="entry name" value="GATase_5"/>
    <property type="match status" value="1"/>
</dbReference>
<comment type="caution">
    <text evidence="9">The sequence shown here is derived from an EMBL/GenBank/DDBJ whole genome shotgun (WGS) entry which is preliminary data.</text>
</comment>
<dbReference type="GO" id="GO:0005524">
    <property type="term" value="F:ATP binding"/>
    <property type="evidence" value="ECO:0007669"/>
    <property type="project" value="UniProtKB-KW"/>
</dbReference>
<dbReference type="PANTHER" id="PTHR47552:SF1">
    <property type="entry name" value="PHOSPHORIBOSYLFORMYLGLYCINAMIDINE SYNTHASE SUBUNIT PURQ"/>
    <property type="match status" value="1"/>
</dbReference>
<proteinExistence type="inferred from homology"/>
<dbReference type="GO" id="GO:0005737">
    <property type="term" value="C:cytoplasm"/>
    <property type="evidence" value="ECO:0007669"/>
    <property type="project" value="UniProtKB-SubCell"/>
</dbReference>
<feature type="active site" evidence="8">
    <location>
        <position position="197"/>
    </location>
</feature>
<comment type="catalytic activity">
    <reaction evidence="8">
        <text>L-glutamine + H2O = L-glutamate + NH4(+)</text>
        <dbReference type="Rhea" id="RHEA:15889"/>
        <dbReference type="ChEBI" id="CHEBI:15377"/>
        <dbReference type="ChEBI" id="CHEBI:28938"/>
        <dbReference type="ChEBI" id="CHEBI:29985"/>
        <dbReference type="ChEBI" id="CHEBI:58359"/>
        <dbReference type="EC" id="3.5.1.2"/>
    </reaction>
</comment>
<protein>
    <recommendedName>
        <fullName evidence="8">Phosphoribosylformylglycinamidine synthase subunit PurQ</fullName>
        <shortName evidence="8">FGAM synthase</shortName>
        <ecNumber evidence="8">6.3.5.3</ecNumber>
    </recommendedName>
    <alternativeName>
        <fullName evidence="8">Formylglycinamide ribonucleotide amidotransferase subunit I</fullName>
        <shortName evidence="8">FGAR amidotransferase I</shortName>
        <shortName evidence="8">FGAR-AT I</shortName>
    </alternativeName>
    <alternativeName>
        <fullName evidence="8">Glutaminase PurQ</fullName>
        <ecNumber evidence="8">3.5.1.2</ecNumber>
    </alternativeName>
    <alternativeName>
        <fullName evidence="8">Phosphoribosylformylglycinamidine synthase subunit I</fullName>
    </alternativeName>
</protein>
<gene>
    <name evidence="8" type="primary">purQ</name>
    <name evidence="9" type="ORF">C7459_113111</name>
</gene>
<comment type="subunit">
    <text evidence="8">Part of the FGAM synthase complex composed of 1 PurL, 1 PurQ and 2 PurS subunits.</text>
</comment>
<dbReference type="EC" id="3.5.1.2" evidence="8"/>
<comment type="function">
    <text evidence="8">Part of the phosphoribosylformylglycinamidine synthase complex involved in the purines biosynthetic pathway. Catalyzes the ATP-dependent conversion of formylglycinamide ribonucleotide (FGAR) and glutamine to yield formylglycinamidine ribonucleotide (FGAM) and glutamate. The FGAM synthase complex is composed of three subunits. PurQ produces an ammonia molecule by converting glutamine to glutamate. PurL transfers the ammonia molecule to FGAR to form FGAM in an ATP-dependent manner. PurS interacts with PurQ and PurL and is thought to assist in the transfer of the ammonia molecule from PurQ to PurL.</text>
</comment>
<organism evidence="9 10">
    <name type="scientific">Tumebacillus permanentifrigoris</name>
    <dbReference type="NCBI Taxonomy" id="378543"/>
    <lineage>
        <taxon>Bacteria</taxon>
        <taxon>Bacillati</taxon>
        <taxon>Bacillota</taxon>
        <taxon>Bacilli</taxon>
        <taxon>Bacillales</taxon>
        <taxon>Alicyclobacillaceae</taxon>
        <taxon>Tumebacillus</taxon>
    </lineage>
</organism>
<dbReference type="NCBIfam" id="TIGR01737">
    <property type="entry name" value="FGAM_synth_I"/>
    <property type="match status" value="1"/>
</dbReference>
<dbReference type="OrthoDB" id="9804441at2"/>
<dbReference type="PIRSF" id="PIRSF001586">
    <property type="entry name" value="FGAM_synth_I"/>
    <property type="match status" value="1"/>
</dbReference>
<evidence type="ECO:0000256" key="8">
    <source>
        <dbReference type="HAMAP-Rule" id="MF_00421"/>
    </source>
</evidence>
<keyword evidence="1 8" id="KW-0963">Cytoplasm</keyword>
<dbReference type="PANTHER" id="PTHR47552">
    <property type="entry name" value="PHOSPHORIBOSYLFORMYLGLYCINAMIDINE SYNTHASE SUBUNIT PURQ"/>
    <property type="match status" value="1"/>
</dbReference>
<dbReference type="NCBIfam" id="NF002957">
    <property type="entry name" value="PRK03619.1"/>
    <property type="match status" value="1"/>
</dbReference>
<dbReference type="CDD" id="cd01740">
    <property type="entry name" value="GATase1_FGAR_AT"/>
    <property type="match status" value="1"/>
</dbReference>
<dbReference type="PROSITE" id="PS51273">
    <property type="entry name" value="GATASE_TYPE_1"/>
    <property type="match status" value="1"/>
</dbReference>
<dbReference type="SUPFAM" id="SSF52317">
    <property type="entry name" value="Class I glutamine amidotransferase-like"/>
    <property type="match status" value="1"/>
</dbReference>
<dbReference type="GO" id="GO:0004359">
    <property type="term" value="F:glutaminase activity"/>
    <property type="evidence" value="ECO:0007669"/>
    <property type="project" value="UniProtKB-EC"/>
</dbReference>
<dbReference type="GO" id="GO:0006189">
    <property type="term" value="P:'de novo' IMP biosynthetic process"/>
    <property type="evidence" value="ECO:0007669"/>
    <property type="project" value="UniProtKB-UniRule"/>
</dbReference>
<dbReference type="Proteomes" id="UP000245634">
    <property type="component" value="Unassembled WGS sequence"/>
</dbReference>
<sequence>MKFAVLVFPGSNCDIDAVKAVEDVLGQPVDTVWHTTADLSDYDCILVPGGFSYGDYLRSGALARFSPVMEAVKREAEKGKFVIGICNGFQILTESGLLPGALRHNDHLQFRCEISPLIVENADTAFTSDYKKGDVINIPIAHGEGSYYADEETIAKLNANNQVVFRYFECDPNGSIERIAGICNEAGNVLGMMPHPERAVHEWLGSADGKALFTSILKSWEGRQRA</sequence>
<evidence type="ECO:0000256" key="7">
    <source>
        <dbReference type="ARBA" id="ARBA00022962"/>
    </source>
</evidence>
<dbReference type="GO" id="GO:0004642">
    <property type="term" value="F:phosphoribosylformylglycinamidine synthase activity"/>
    <property type="evidence" value="ECO:0007669"/>
    <property type="project" value="UniProtKB-UniRule"/>
</dbReference>
<evidence type="ECO:0000256" key="3">
    <source>
        <dbReference type="ARBA" id="ARBA00022741"/>
    </source>
</evidence>
<dbReference type="FunFam" id="3.40.50.880:FF:000019">
    <property type="entry name" value="Phosphoribosylformylglycinamidine synthase subunit PurQ"/>
    <property type="match status" value="1"/>
</dbReference>
<name>A0A316D665_9BACL</name>
<dbReference type="EMBL" id="QGGL01000013">
    <property type="protein sequence ID" value="PWK09673.1"/>
    <property type="molecule type" value="Genomic_DNA"/>
</dbReference>
<feature type="active site" description="Nucleophile" evidence="8">
    <location>
        <position position="86"/>
    </location>
</feature>
<dbReference type="InterPro" id="IPR029062">
    <property type="entry name" value="Class_I_gatase-like"/>
</dbReference>
<feature type="active site" evidence="8">
    <location>
        <position position="195"/>
    </location>
</feature>
<keyword evidence="4 8" id="KW-0658">Purine biosynthesis</keyword>
<comment type="pathway">
    <text evidence="8">Purine metabolism; IMP biosynthesis via de novo pathway; 5-amino-1-(5-phospho-D-ribosyl)imidazole from N(2)-formyl-N(1)-(5-phospho-D-ribosyl)glycinamide: step 1/2.</text>
</comment>
<accession>A0A316D665</accession>
<dbReference type="UniPathway" id="UPA00074">
    <property type="reaction ID" value="UER00128"/>
</dbReference>
<keyword evidence="10" id="KW-1185">Reference proteome</keyword>
<evidence type="ECO:0000256" key="1">
    <source>
        <dbReference type="ARBA" id="ARBA00022490"/>
    </source>
</evidence>
<evidence type="ECO:0000313" key="10">
    <source>
        <dbReference type="Proteomes" id="UP000245634"/>
    </source>
</evidence>
<dbReference type="AlphaFoldDB" id="A0A316D665"/>
<keyword evidence="2 8" id="KW-0436">Ligase</keyword>
<dbReference type="EC" id="6.3.5.3" evidence="8"/>
<dbReference type="SMART" id="SM01211">
    <property type="entry name" value="GATase_5"/>
    <property type="match status" value="1"/>
</dbReference>
<evidence type="ECO:0000256" key="2">
    <source>
        <dbReference type="ARBA" id="ARBA00022598"/>
    </source>
</evidence>